<evidence type="ECO:0000313" key="4">
    <source>
        <dbReference type="EMBL" id="KAK4885967.1"/>
    </source>
</evidence>
<organism evidence="4 5">
    <name type="scientific">Aquatica leii</name>
    <dbReference type="NCBI Taxonomy" id="1421715"/>
    <lineage>
        <taxon>Eukaryota</taxon>
        <taxon>Metazoa</taxon>
        <taxon>Ecdysozoa</taxon>
        <taxon>Arthropoda</taxon>
        <taxon>Hexapoda</taxon>
        <taxon>Insecta</taxon>
        <taxon>Pterygota</taxon>
        <taxon>Neoptera</taxon>
        <taxon>Endopterygota</taxon>
        <taxon>Coleoptera</taxon>
        <taxon>Polyphaga</taxon>
        <taxon>Elateriformia</taxon>
        <taxon>Elateroidea</taxon>
        <taxon>Lampyridae</taxon>
        <taxon>Luciolinae</taxon>
        <taxon>Aquatica</taxon>
    </lineage>
</organism>
<dbReference type="InterPro" id="IPR049483">
    <property type="entry name" value="FAF1_2-like_UAS"/>
</dbReference>
<keyword evidence="1" id="KW-0472">Membrane</keyword>
<dbReference type="PANTHER" id="PTHR21115:SF0">
    <property type="entry name" value="GH06117P-RELATED"/>
    <property type="match status" value="1"/>
</dbReference>
<keyword evidence="1" id="KW-0812">Transmembrane</keyword>
<reference evidence="5" key="1">
    <citation type="submission" date="2023-01" db="EMBL/GenBank/DDBJ databases">
        <title>Key to firefly adult light organ development and bioluminescence: homeobox transcription factors regulate luciferase expression and transportation to peroxisome.</title>
        <authorList>
            <person name="Fu X."/>
        </authorList>
    </citation>
    <scope>NUCLEOTIDE SEQUENCE [LARGE SCALE GENOMIC DNA]</scope>
</reference>
<dbReference type="EMBL" id="JARPUR010000001">
    <property type="protein sequence ID" value="KAK4885967.1"/>
    <property type="molecule type" value="Genomic_DNA"/>
</dbReference>
<dbReference type="PANTHER" id="PTHR21115">
    <property type="entry name" value="GH06117P-RELATED"/>
    <property type="match status" value="1"/>
</dbReference>
<protein>
    <recommendedName>
        <fullName evidence="6">DUF4781 domain-containing protein</fullName>
    </recommendedName>
</protein>
<dbReference type="Pfam" id="PF21021">
    <property type="entry name" value="FAF1"/>
    <property type="match status" value="1"/>
</dbReference>
<evidence type="ECO:0000256" key="1">
    <source>
        <dbReference type="SAM" id="Phobius"/>
    </source>
</evidence>
<dbReference type="Proteomes" id="UP001353858">
    <property type="component" value="Unassembled WGS sequence"/>
</dbReference>
<evidence type="ECO:0008006" key="6">
    <source>
        <dbReference type="Google" id="ProtNLM"/>
    </source>
</evidence>
<keyword evidence="1" id="KW-1133">Transmembrane helix</keyword>
<accession>A0AAN7Q8H4</accession>
<dbReference type="Gene3D" id="3.40.30.10">
    <property type="entry name" value="Glutaredoxin"/>
    <property type="match status" value="1"/>
</dbReference>
<sequence length="810" mass="91083">MSASYLVCYKSKNIELDLPLDATIESFQEHLFRKTKLHPSLQHIAELSNIHNSALLISVCPEDNVLWLSSKDEINSDDSLYEGIKSVYIENAEENACLSFVQKFTLKYKQDHITFQCCSLKDAIQTFCLGPMQSRKLLALYLHNENDRFADVVCSGFVNGEMRNILEKSYNVLSWDLSTNANELLNALNEWLELQTLKQMILTNKSVFSIIYPFDESIILYNILHGDTVTLNDICTQLKNAQVSFENILNERNKLTEIERCMKKNNDIGSVEFQQMMFDRLGDRDYDSFEPDEHFYLKDKIAFAKFGPPQTENGYDENEKKSIEETYETIVKHNNKYAEWKNRIIVSFIYNCSEPLPDEKLKRSIKVSNYNPYTDINPIPIFVIQKCLNSQNSCRIFVDCDNRVYSSWEDYISNNKLQKCMMILPKNGRYHGNEYGNVQLEKHVSPSCGIQNTLFQSADIASSVAGITSGAIFLGAAIPAITVAPILLSVASVTGISVGLYSIFRSGMKIYDRVTHCESMSFKHSEARGAYLNIIAGSLGFVGAGATSAMSHLAADGIYIGEGARAAVNVLNIANTSVNAVAFANAAYEIYDIWSEGGTISTLSVIQLGSSILFFGNAVYNFKTANTIISEAQSNTLKHHQESLKSNRHRKTFNKLVKETIRQSNGDAQAGRAEVIATITKVSNVDEVMGILTRNNRLLNKENVRFAAENGEIKLNGVAVNLKQMGTMSKLQRTQFLIDLPPIPKHGVTNNGSWLATTTSVFNSVFTNELRLILPVTSLYSLTCVFVLFVWFIALFPYACVHFKLMHNFR</sequence>
<name>A0AAN7Q8H4_9COLE</name>
<feature type="transmembrane region" description="Helical" evidence="1">
    <location>
        <begin position="779"/>
        <end position="801"/>
    </location>
</feature>
<evidence type="ECO:0000259" key="3">
    <source>
        <dbReference type="Pfam" id="PF21021"/>
    </source>
</evidence>
<feature type="transmembrane region" description="Helical" evidence="1">
    <location>
        <begin position="471"/>
        <end position="504"/>
    </location>
</feature>
<proteinExistence type="predicted"/>
<dbReference type="AlphaFoldDB" id="A0AAN7Q8H4"/>
<keyword evidence="5" id="KW-1185">Reference proteome</keyword>
<feature type="transmembrane region" description="Helical" evidence="1">
    <location>
        <begin position="530"/>
        <end position="550"/>
    </location>
</feature>
<gene>
    <name evidence="4" type="ORF">RN001_002238</name>
</gene>
<dbReference type="Pfam" id="PF16013">
    <property type="entry name" value="DUF4781"/>
    <property type="match status" value="1"/>
</dbReference>
<dbReference type="InterPro" id="IPR031962">
    <property type="entry name" value="DUF4781"/>
</dbReference>
<evidence type="ECO:0000259" key="2">
    <source>
        <dbReference type="Pfam" id="PF16013"/>
    </source>
</evidence>
<comment type="caution">
    <text evidence="4">The sequence shown here is derived from an EMBL/GenBank/DDBJ whole genome shotgun (WGS) entry which is preliminary data.</text>
</comment>
<evidence type="ECO:0000313" key="5">
    <source>
        <dbReference type="Proteomes" id="UP001353858"/>
    </source>
</evidence>
<feature type="domain" description="Fas-associated factor 1/2-like UAS" evidence="3">
    <location>
        <begin position="100"/>
        <end position="237"/>
    </location>
</feature>
<feature type="domain" description="DUF4781" evidence="2">
    <location>
        <begin position="379"/>
        <end position="679"/>
    </location>
</feature>